<name>A0A8S0UTD3_OLEEU</name>
<accession>A0A8S0UTD3</accession>
<dbReference type="OrthoDB" id="913744at2759"/>
<reference evidence="2 3" key="1">
    <citation type="submission" date="2019-12" db="EMBL/GenBank/DDBJ databases">
        <authorList>
            <person name="Alioto T."/>
            <person name="Alioto T."/>
            <person name="Gomez Garrido J."/>
        </authorList>
    </citation>
    <scope>NUCLEOTIDE SEQUENCE [LARGE SCALE GENOMIC DNA]</scope>
</reference>
<keyword evidence="3" id="KW-1185">Reference proteome</keyword>
<dbReference type="Gramene" id="OE9A089821T1">
    <property type="protein sequence ID" value="OE9A089821C1"/>
    <property type="gene ID" value="OE9A089821"/>
</dbReference>
<comment type="caution">
    <text evidence="2">The sequence shown here is derived from an EMBL/GenBank/DDBJ whole genome shotgun (WGS) entry which is preliminary data.</text>
</comment>
<evidence type="ECO:0000313" key="2">
    <source>
        <dbReference type="EMBL" id="CAA3023560.1"/>
    </source>
</evidence>
<dbReference type="InterPro" id="IPR054722">
    <property type="entry name" value="PolX-like_BBD"/>
</dbReference>
<dbReference type="Proteomes" id="UP000594638">
    <property type="component" value="Unassembled WGS sequence"/>
</dbReference>
<evidence type="ECO:0000313" key="3">
    <source>
        <dbReference type="Proteomes" id="UP000594638"/>
    </source>
</evidence>
<proteinExistence type="predicted"/>
<dbReference type="Pfam" id="PF22936">
    <property type="entry name" value="Pol_BBD"/>
    <property type="match status" value="1"/>
</dbReference>
<sequence>MSFLMGLHDSFSQIRGQILLMDPLPPVNKVFALVSQEENQRKIRTSSIGADSNRGAAFAFKADNGRGTQNSGSYNDGIRVNNKKKERAYCTHCKYHGHSIDKCYKIHGFPPGFKSKRRDNFQNFLKSNAVNQISVNSQIEEKPIHQQVGLEKFMQNLNSNQYQYLMTMLSTHLASNSQPTPNDLDKNDSTYTAGIYHSAIIPTFSCKNIWIVDSGASRHVCSIAAAFIKLRPITNSHVTLPNHTQISVVYVVMSD</sequence>
<dbReference type="PANTHER" id="PTHR34222:SF99">
    <property type="entry name" value="PROTEIN, PUTATIVE-RELATED"/>
    <property type="match status" value="1"/>
</dbReference>
<evidence type="ECO:0000259" key="1">
    <source>
        <dbReference type="Pfam" id="PF22936"/>
    </source>
</evidence>
<organism evidence="2 3">
    <name type="scientific">Olea europaea subsp. europaea</name>
    <dbReference type="NCBI Taxonomy" id="158383"/>
    <lineage>
        <taxon>Eukaryota</taxon>
        <taxon>Viridiplantae</taxon>
        <taxon>Streptophyta</taxon>
        <taxon>Embryophyta</taxon>
        <taxon>Tracheophyta</taxon>
        <taxon>Spermatophyta</taxon>
        <taxon>Magnoliopsida</taxon>
        <taxon>eudicotyledons</taxon>
        <taxon>Gunneridae</taxon>
        <taxon>Pentapetalae</taxon>
        <taxon>asterids</taxon>
        <taxon>lamiids</taxon>
        <taxon>Lamiales</taxon>
        <taxon>Oleaceae</taxon>
        <taxon>Oleeae</taxon>
        <taxon>Olea</taxon>
    </lineage>
</organism>
<dbReference type="EMBL" id="CACTIH010009092">
    <property type="protein sequence ID" value="CAA3023560.1"/>
    <property type="molecule type" value="Genomic_DNA"/>
</dbReference>
<dbReference type="PANTHER" id="PTHR34222">
    <property type="entry name" value="GAG_PRE-INTEGRS DOMAIN-CONTAINING PROTEIN"/>
    <property type="match status" value="1"/>
</dbReference>
<dbReference type="AlphaFoldDB" id="A0A8S0UTD3"/>
<protein>
    <recommendedName>
        <fullName evidence="1">Retrovirus-related Pol polyprotein from transposon TNT 1-94-like beta-barrel domain-containing protein</fullName>
    </recommendedName>
</protein>
<gene>
    <name evidence="2" type="ORF">OLEA9_A089821</name>
</gene>
<feature type="domain" description="Retrovirus-related Pol polyprotein from transposon TNT 1-94-like beta-barrel" evidence="1">
    <location>
        <begin position="210"/>
        <end position="249"/>
    </location>
</feature>